<dbReference type="Proteomes" id="UP000321907">
    <property type="component" value="Unassembled WGS sequence"/>
</dbReference>
<dbReference type="EMBL" id="VOXD01000068">
    <property type="protein sequence ID" value="TXF82496.1"/>
    <property type="molecule type" value="Genomic_DNA"/>
</dbReference>
<comment type="caution">
    <text evidence="1">The sequence shown here is derived from an EMBL/GenBank/DDBJ whole genome shotgun (WGS) entry which is preliminary data.</text>
</comment>
<keyword evidence="2" id="KW-1185">Reference proteome</keyword>
<organism evidence="1 2">
    <name type="scientific">Neolewinella aurantiaca</name>
    <dbReference type="NCBI Taxonomy" id="2602767"/>
    <lineage>
        <taxon>Bacteria</taxon>
        <taxon>Pseudomonadati</taxon>
        <taxon>Bacteroidota</taxon>
        <taxon>Saprospiria</taxon>
        <taxon>Saprospirales</taxon>
        <taxon>Lewinellaceae</taxon>
        <taxon>Neolewinella</taxon>
    </lineage>
</organism>
<protein>
    <submittedName>
        <fullName evidence="1">Uncharacterized protein</fullName>
    </submittedName>
</protein>
<dbReference type="OrthoDB" id="9866779at2"/>
<dbReference type="AlphaFoldDB" id="A0A5C7F060"/>
<gene>
    <name evidence="1" type="ORF">FUA23_21800</name>
</gene>
<evidence type="ECO:0000313" key="2">
    <source>
        <dbReference type="Proteomes" id="UP000321907"/>
    </source>
</evidence>
<proteinExistence type="predicted"/>
<dbReference type="RefSeq" id="WP_147932897.1">
    <property type="nucleotide sequence ID" value="NZ_VOXD01000068.1"/>
</dbReference>
<evidence type="ECO:0000313" key="1">
    <source>
        <dbReference type="EMBL" id="TXF82496.1"/>
    </source>
</evidence>
<name>A0A5C7F060_9BACT</name>
<sequence>MGDQTPPTPFPWEPQPQEVAGTYRFDGRFVATATVINDLGNDVVRALYFIAQRLVQEDDGIDYILAFKHRETGKVVWMIDQLNDDMKTSESKEWVEEYNTCTLCYPSER</sequence>
<accession>A0A5C7F060</accession>
<reference evidence="1 2" key="1">
    <citation type="submission" date="2019-08" db="EMBL/GenBank/DDBJ databases">
        <title>Lewinella sp. strain SSH13 Genome sequencing and assembly.</title>
        <authorList>
            <person name="Kim I."/>
        </authorList>
    </citation>
    <scope>NUCLEOTIDE SEQUENCE [LARGE SCALE GENOMIC DNA]</scope>
    <source>
        <strain evidence="1 2">SSH13</strain>
    </source>
</reference>